<reference evidence="1" key="1">
    <citation type="submission" date="2021-02" db="EMBL/GenBank/DDBJ databases">
        <authorList>
            <person name="Dougan E. K."/>
            <person name="Rhodes N."/>
            <person name="Thang M."/>
            <person name="Chan C."/>
        </authorList>
    </citation>
    <scope>NUCLEOTIDE SEQUENCE</scope>
</reference>
<keyword evidence="2" id="KW-1185">Reference proteome</keyword>
<dbReference type="AlphaFoldDB" id="A0A813GD50"/>
<evidence type="ECO:0000313" key="1">
    <source>
        <dbReference type="EMBL" id="CAE8622113.1"/>
    </source>
</evidence>
<organism evidence="1 2">
    <name type="scientific">Polarella glacialis</name>
    <name type="common">Dinoflagellate</name>
    <dbReference type="NCBI Taxonomy" id="89957"/>
    <lineage>
        <taxon>Eukaryota</taxon>
        <taxon>Sar</taxon>
        <taxon>Alveolata</taxon>
        <taxon>Dinophyceae</taxon>
        <taxon>Suessiales</taxon>
        <taxon>Suessiaceae</taxon>
        <taxon>Polarella</taxon>
    </lineage>
</organism>
<evidence type="ECO:0000313" key="2">
    <source>
        <dbReference type="Proteomes" id="UP000654075"/>
    </source>
</evidence>
<proteinExistence type="predicted"/>
<name>A0A813GD50_POLGL</name>
<dbReference type="Proteomes" id="UP000654075">
    <property type="component" value="Unassembled WGS sequence"/>
</dbReference>
<protein>
    <recommendedName>
        <fullName evidence="3">Homing endonuclease LAGLIDADG domain-containing protein</fullName>
    </recommendedName>
</protein>
<dbReference type="EMBL" id="CAJNNV010027895">
    <property type="protein sequence ID" value="CAE8622113.1"/>
    <property type="molecule type" value="Genomic_DNA"/>
</dbReference>
<sequence>MILSQSPSMKQAQLQIAASWPNCPEKRIELTNTLEKMKHPSHRPVGLVCSWEYVSGFFDAEGYIKIPTRSTSVNLEFTQNNRHILDSIHAFLQVEQEGKWRSVSGCSGQAAHKLCCYNSAVSRQALRHFLTAGLTVKRAGTVAGRFKSHGGSGRPLADVRQSIKYLRLDSKGAMRAVQIKRLADKLRLAKAGGICELVLKQELQLYQLRQTHRFERVLSQISALRSDIRGLLKSGAKLARPTLA</sequence>
<accession>A0A813GD50</accession>
<dbReference type="InterPro" id="IPR027434">
    <property type="entry name" value="Homing_endonucl"/>
</dbReference>
<comment type="caution">
    <text evidence="1">The sequence shown here is derived from an EMBL/GenBank/DDBJ whole genome shotgun (WGS) entry which is preliminary data.</text>
</comment>
<dbReference type="SUPFAM" id="SSF55608">
    <property type="entry name" value="Homing endonucleases"/>
    <property type="match status" value="1"/>
</dbReference>
<evidence type="ECO:0008006" key="3">
    <source>
        <dbReference type="Google" id="ProtNLM"/>
    </source>
</evidence>
<dbReference type="Gene3D" id="3.10.28.10">
    <property type="entry name" value="Homing endonucleases"/>
    <property type="match status" value="1"/>
</dbReference>
<gene>
    <name evidence="1" type="ORF">PGLA1383_LOCUS39622</name>
</gene>